<evidence type="ECO:0000259" key="1">
    <source>
        <dbReference type="SMART" id="SM00857"/>
    </source>
</evidence>
<protein>
    <submittedName>
        <fullName evidence="2">Resolvase, N-terminal domain protein</fullName>
    </submittedName>
</protein>
<evidence type="ECO:0000313" key="3">
    <source>
        <dbReference type="Proteomes" id="UP000003807"/>
    </source>
</evidence>
<dbReference type="SMART" id="SM00857">
    <property type="entry name" value="Resolvase"/>
    <property type="match status" value="1"/>
</dbReference>
<dbReference type="EMBL" id="AEDP01000003">
    <property type="protein sequence ID" value="EFL55159.1"/>
    <property type="molecule type" value="Genomic_DNA"/>
</dbReference>
<dbReference type="Pfam" id="PF00239">
    <property type="entry name" value="Resolvase"/>
    <property type="match status" value="1"/>
</dbReference>
<dbReference type="SUPFAM" id="SSF53041">
    <property type="entry name" value="Resolvase-like"/>
    <property type="match status" value="1"/>
</dbReference>
<evidence type="ECO:0000313" key="2">
    <source>
        <dbReference type="EMBL" id="EFL55159.1"/>
    </source>
</evidence>
<organism evidence="2 3">
    <name type="scientific">Finegoldia magna BVS033A4</name>
    <dbReference type="NCBI Taxonomy" id="866773"/>
    <lineage>
        <taxon>Bacteria</taxon>
        <taxon>Bacillati</taxon>
        <taxon>Bacillota</taxon>
        <taxon>Tissierellia</taxon>
        <taxon>Tissierellales</taxon>
        <taxon>Peptoniphilaceae</taxon>
        <taxon>Finegoldia</taxon>
    </lineage>
</organism>
<dbReference type="InterPro" id="IPR050639">
    <property type="entry name" value="SSR_resolvase"/>
</dbReference>
<feature type="domain" description="Resolvase/invertase-type recombinase catalytic" evidence="1">
    <location>
        <begin position="8"/>
        <end position="156"/>
    </location>
</feature>
<dbReference type="Proteomes" id="UP000003807">
    <property type="component" value="Unassembled WGS sequence"/>
</dbReference>
<proteinExistence type="predicted"/>
<sequence>MRNFEKITALYERLSRDDELEGESNSIVNQKKILEEYASKNNLTNIIHFTDDGISGTQFDRPGFMAMMNGVNTGNIGCIIVKDMSRLGRDYLKVGQCMEILRQKGVRLIAINDNVDSFYREDDFTPFRNIMNEWYARDTSRKIQSTFRSKGESGKHTASTPPYGYIKDEKDKDKWIVDEKAAQIVRRIFNLTMDGAGPYKIAKILEADKIDIPA</sequence>
<comment type="caution">
    <text evidence="2">The sequence shown here is derived from an EMBL/GenBank/DDBJ whole genome shotgun (WGS) entry which is preliminary data.</text>
</comment>
<dbReference type="InterPro" id="IPR036162">
    <property type="entry name" value="Resolvase-like_N_sf"/>
</dbReference>
<feature type="non-terminal residue" evidence="2">
    <location>
        <position position="214"/>
    </location>
</feature>
<dbReference type="InterPro" id="IPR038109">
    <property type="entry name" value="DNA_bind_recomb_sf"/>
</dbReference>
<dbReference type="AlphaFoldDB" id="E1KUW1"/>
<gene>
    <name evidence="2" type="ORF">HMPREF9289_1043</name>
</gene>
<dbReference type="RefSeq" id="WP_002838872.1">
    <property type="nucleotide sequence ID" value="NZ_AEDP01000003.1"/>
</dbReference>
<accession>E1KUW1</accession>
<reference evidence="2 3" key="1">
    <citation type="submission" date="2010-08" db="EMBL/GenBank/DDBJ databases">
        <authorList>
            <person name="Durkin A.S."/>
            <person name="Madupu R."/>
            <person name="Torralba M."/>
            <person name="Gillis M."/>
            <person name="Methe B."/>
            <person name="Sutton G."/>
            <person name="Nelson K.E."/>
        </authorList>
    </citation>
    <scope>NUCLEOTIDE SEQUENCE [LARGE SCALE GENOMIC DNA]</scope>
    <source>
        <strain evidence="2 3">BVS033A4</strain>
    </source>
</reference>
<dbReference type="Gene3D" id="3.40.50.1390">
    <property type="entry name" value="Resolvase, N-terminal catalytic domain"/>
    <property type="match status" value="1"/>
</dbReference>
<dbReference type="PANTHER" id="PTHR30461">
    <property type="entry name" value="DNA-INVERTASE FROM LAMBDOID PROPHAGE"/>
    <property type="match status" value="1"/>
</dbReference>
<dbReference type="Gene3D" id="3.90.1750.20">
    <property type="entry name" value="Putative Large Serine Recombinase, Chain B, Domain 2"/>
    <property type="match status" value="1"/>
</dbReference>
<dbReference type="GO" id="GO:0003677">
    <property type="term" value="F:DNA binding"/>
    <property type="evidence" value="ECO:0007669"/>
    <property type="project" value="InterPro"/>
</dbReference>
<dbReference type="CDD" id="cd03770">
    <property type="entry name" value="SR_TndX_transposase"/>
    <property type="match status" value="1"/>
</dbReference>
<name>E1KUW1_FINMA</name>
<dbReference type="InterPro" id="IPR006119">
    <property type="entry name" value="Resolv_N"/>
</dbReference>
<dbReference type="PANTHER" id="PTHR30461:SF23">
    <property type="entry name" value="DNA RECOMBINASE-RELATED"/>
    <property type="match status" value="1"/>
</dbReference>
<dbReference type="GO" id="GO:0000150">
    <property type="term" value="F:DNA strand exchange activity"/>
    <property type="evidence" value="ECO:0007669"/>
    <property type="project" value="InterPro"/>
</dbReference>